<proteinExistence type="predicted"/>
<comment type="subcellular location">
    <subcellularLocation>
        <location evidence="1">Membrane</location>
        <topology evidence="1">Single-pass membrane protein</topology>
    </subcellularLocation>
</comment>
<feature type="domain" description="Translocation and assembly module TamB C-terminal" evidence="6">
    <location>
        <begin position="1014"/>
        <end position="1456"/>
    </location>
</feature>
<sequence length="1512" mass="172399">MFAIRFPSFQTYLGQKVTAYLSGKTGKELRIDKIDIVWYDRVYLDGVYAEDSKGDTLADIRSIRVDLGRLDYSFKEINVESVVLTDGIVKLIRYGENEKFNYQYLVDFFKSDKPKKEKKNPLLLNVGDLFLKNIHFVYDLPYKPYLEKGMDYSHMDFRDINLHVRNFSNPDGHFIGEIVHLAVRSSSGFELTDFSGYADVSPDSLHIGELMIQTRETRAKLPYFTLRTGSFSNFKNFVDSVDFNAKLEGAVVSMKDVAFFAPALWGMDQEVYISADVTKKIKNLNIDHLNLETGQETILRGDVKLPDFRSLEHEIFDEEIEYFRTSTADMRAFRLPDKDGEPRYISLTDQLKSLGKVELEDVRLFGALQDFTVSLDEGRADVGVIQLPYGIQFTYNEDEELYYFNHSEYSEYDLRIVSFDLGKFIGRKDFGRLEGDFFLSGKGLSDKTFELSDIQGKIRKFEFLDYAYSGVEVKEGSLKDNKFDGVVEVQDENLVLTYDGAIEFGKHQHMDFEVTVAKAELDHLNLVAKDSSSFSAVLDVDIIGFGLDDFEGNVSLREVNFKQGGKSFEIDDFVINTKRTPGSDTLQINSSVLDALVIGKLQFSDFLQSFRNQFATIFPSFLNLQKKEQVRKVENNFGYQIMIKEARPIFDVLTPGFSLSENTFISGKYNGAENYFDLNFFADRISYNEMEVKDVTLIHDVKEGMIYAKYDIAEYKFNDSLSFTHIDFETNGTNNRLDSDLYWGDTTSTKHGNIQWETTLPSPDDIIVLIESGEFYMKNQLWRFEDSAYIHYAPYNIIVDNLTLEHDFQYVSFGGCISDNPEDKLDFFINDFQLSDINALFEGKINMEGLLNGRGYVNDVFNTVGVFGELGIDDLVLDNNEVGDINLNSNYDNEQKRFDLSGTLFYKDLQSVGFDGEYYIARKDSSLRADLVFNETDISFVNAFFDPKVVDNIRGKLTGRLAVKGTIEEPELDGRVKLKGAGAKIGLLGTDYQVQGDVLADEYGFLMPALPLTDEEGNTGSLTGSIFHENFKDWNFDVSINLETDGLKRDPFEPWKEVPLKKFMVLNTAYKEGEPYYGKAYVTGTANIFGYLNNLEVAVNARTERGTWINFPMYGRGDIQEDGFITFVKKGDSLDMDIKDQIDFTGVSLDLNFDVQDNAQVKIIFNENLGDEITATGSGPMSIRLDEYNELSIEGTYRVKSGEYNFAMGPIKKNFFIEEGGTVQWTGDPYDANLNLRTYYLVNANISEVVNDMMDVERTGVKDEIYCYLDLKESLEKPLITFDIAAPKAPEYGKATINRIRGDEDELNRQFFSLLLFRKFQPIKGQNTTANNAALEIVSNQINSILDQVSQDYKLRVKMDADQFTQESTYEFGVSKGFLDDRLIISGSFGVNQVRAGQEEGAANNFIGDVNLEYKLNTSGTFRVNVFNESNQYSVIQNKNLGLFTQGVGLHYQESFRNIEDFKLIQYGLDIFRPIDKRRFLGQKKNQEVPIPAEYLNKEKGKQEDEEDTDSK</sequence>
<dbReference type="Proteomes" id="UP001501126">
    <property type="component" value="Unassembled WGS sequence"/>
</dbReference>
<dbReference type="InterPro" id="IPR007452">
    <property type="entry name" value="TamB_C"/>
</dbReference>
<comment type="caution">
    <text evidence="7">The sequence shown here is derived from an EMBL/GenBank/DDBJ whole genome shotgun (WGS) entry which is preliminary data.</text>
</comment>
<feature type="region of interest" description="Disordered" evidence="5">
    <location>
        <begin position="1491"/>
        <end position="1512"/>
    </location>
</feature>
<gene>
    <name evidence="7" type="ORF">GCM10009118_26050</name>
</gene>
<keyword evidence="4" id="KW-0472">Membrane</keyword>
<keyword evidence="3" id="KW-1133">Transmembrane helix</keyword>
<protein>
    <recommendedName>
        <fullName evidence="6">Translocation and assembly module TamB C-terminal domain-containing protein</fullName>
    </recommendedName>
</protein>
<evidence type="ECO:0000259" key="6">
    <source>
        <dbReference type="Pfam" id="PF04357"/>
    </source>
</evidence>
<evidence type="ECO:0000256" key="5">
    <source>
        <dbReference type="SAM" id="MobiDB-lite"/>
    </source>
</evidence>
<dbReference type="Pfam" id="PF04357">
    <property type="entry name" value="TamB"/>
    <property type="match status" value="1"/>
</dbReference>
<evidence type="ECO:0000256" key="4">
    <source>
        <dbReference type="ARBA" id="ARBA00023136"/>
    </source>
</evidence>
<dbReference type="PANTHER" id="PTHR36985">
    <property type="entry name" value="TRANSLOCATION AND ASSEMBLY MODULE SUBUNIT TAMB"/>
    <property type="match status" value="1"/>
</dbReference>
<organism evidence="7 8">
    <name type="scientific">Wandonia haliotis</name>
    <dbReference type="NCBI Taxonomy" id="574963"/>
    <lineage>
        <taxon>Bacteria</taxon>
        <taxon>Pseudomonadati</taxon>
        <taxon>Bacteroidota</taxon>
        <taxon>Flavobacteriia</taxon>
        <taxon>Flavobacteriales</taxon>
        <taxon>Crocinitomicaceae</taxon>
        <taxon>Wandonia</taxon>
    </lineage>
</organism>
<reference evidence="7 8" key="1">
    <citation type="journal article" date="2019" name="Int. J. Syst. Evol. Microbiol.">
        <title>The Global Catalogue of Microorganisms (GCM) 10K type strain sequencing project: providing services to taxonomists for standard genome sequencing and annotation.</title>
        <authorList>
            <consortium name="The Broad Institute Genomics Platform"/>
            <consortium name="The Broad Institute Genome Sequencing Center for Infectious Disease"/>
            <person name="Wu L."/>
            <person name="Ma J."/>
        </authorList>
    </citation>
    <scope>NUCLEOTIDE SEQUENCE [LARGE SCALE GENOMIC DNA]</scope>
    <source>
        <strain evidence="7 8">JCM 16083</strain>
    </source>
</reference>
<evidence type="ECO:0000256" key="3">
    <source>
        <dbReference type="ARBA" id="ARBA00022989"/>
    </source>
</evidence>
<evidence type="ECO:0000313" key="7">
    <source>
        <dbReference type="EMBL" id="GAA0876195.1"/>
    </source>
</evidence>
<evidence type="ECO:0000256" key="1">
    <source>
        <dbReference type="ARBA" id="ARBA00004167"/>
    </source>
</evidence>
<accession>A0ABN1MT50</accession>
<evidence type="ECO:0000313" key="8">
    <source>
        <dbReference type="Proteomes" id="UP001501126"/>
    </source>
</evidence>
<name>A0ABN1MT50_9FLAO</name>
<dbReference type="PANTHER" id="PTHR36985:SF1">
    <property type="entry name" value="TRANSLOCATION AND ASSEMBLY MODULE SUBUNIT TAMB"/>
    <property type="match status" value="1"/>
</dbReference>
<keyword evidence="2" id="KW-0812">Transmembrane</keyword>
<dbReference type="EMBL" id="BAAAFH010000022">
    <property type="protein sequence ID" value="GAA0876195.1"/>
    <property type="molecule type" value="Genomic_DNA"/>
</dbReference>
<keyword evidence="8" id="KW-1185">Reference proteome</keyword>
<evidence type="ECO:0000256" key="2">
    <source>
        <dbReference type="ARBA" id="ARBA00022692"/>
    </source>
</evidence>